<dbReference type="Proteomes" id="UP001162880">
    <property type="component" value="Unassembled WGS sequence"/>
</dbReference>
<evidence type="ECO:0000313" key="2">
    <source>
        <dbReference type="Proteomes" id="UP001162880"/>
    </source>
</evidence>
<gene>
    <name evidence="1" type="ORF">MTR64_17075</name>
</gene>
<name>A0ABT0B5I3_9SPHN</name>
<protein>
    <submittedName>
        <fullName evidence="1">Uncharacterized protein</fullName>
    </submittedName>
</protein>
<comment type="caution">
    <text evidence="1">The sequence shown here is derived from an EMBL/GenBank/DDBJ whole genome shotgun (WGS) entry which is preliminary data.</text>
</comment>
<keyword evidence="2" id="KW-1185">Reference proteome</keyword>
<evidence type="ECO:0000313" key="1">
    <source>
        <dbReference type="EMBL" id="MCJ2180287.1"/>
    </source>
</evidence>
<dbReference type="EMBL" id="JALHLE010000031">
    <property type="protein sequence ID" value="MCJ2180287.1"/>
    <property type="molecule type" value="Genomic_DNA"/>
</dbReference>
<organism evidence="1 2">
    <name type="scientific">Novosphingobium album</name>
    <name type="common">ex Hu et al. 2023</name>
    <dbReference type="NCBI Taxonomy" id="2930093"/>
    <lineage>
        <taxon>Bacteria</taxon>
        <taxon>Pseudomonadati</taxon>
        <taxon>Pseudomonadota</taxon>
        <taxon>Alphaproteobacteria</taxon>
        <taxon>Sphingomonadales</taxon>
        <taxon>Sphingomonadaceae</taxon>
        <taxon>Novosphingobium</taxon>
    </lineage>
</organism>
<sequence length="143" mass="16122">MTLSTDSEIERLALRFIERSLPKAEWTHEAHWAAALWLARHRPELTAPDAMRGLITRFNEATGTVNSDSSGYHHTITLASMRATAHHLHAHPADTPLHHVLASLMASPHGHPDWLLGYWTRDRLFTPEARQDWVAPDSAALPF</sequence>
<proteinExistence type="predicted"/>
<dbReference type="RefSeq" id="WP_243995719.1">
    <property type="nucleotide sequence ID" value="NZ_JALHLE010000031.1"/>
</dbReference>
<reference evidence="1" key="1">
    <citation type="submission" date="2022-03" db="EMBL/GenBank/DDBJ databases">
        <title>Identification of a novel bacterium isolated from mangrove sediments.</title>
        <authorList>
            <person name="Pan X."/>
        </authorList>
    </citation>
    <scope>NUCLEOTIDE SEQUENCE</scope>
    <source>
        <strain evidence="1">B2580</strain>
    </source>
</reference>
<accession>A0ABT0B5I3</accession>